<evidence type="ECO:0000256" key="17">
    <source>
        <dbReference type="ARBA" id="ARBA00061283"/>
    </source>
</evidence>
<keyword evidence="21" id="KW-1185">Reference proteome</keyword>
<comment type="catalytic activity">
    <reaction evidence="14">
        <text>2-(2-carboxy-4-methylthiazol-5-yl)ethyl phosphate + 4-amino-2-methyl-5-(diphosphooxymethyl)pyrimidine + 2 H(+) = thiamine phosphate + CO2 + diphosphate</text>
        <dbReference type="Rhea" id="RHEA:47848"/>
        <dbReference type="ChEBI" id="CHEBI:15378"/>
        <dbReference type="ChEBI" id="CHEBI:16526"/>
        <dbReference type="ChEBI" id="CHEBI:33019"/>
        <dbReference type="ChEBI" id="CHEBI:37575"/>
        <dbReference type="ChEBI" id="CHEBI:57841"/>
        <dbReference type="ChEBI" id="CHEBI:62890"/>
        <dbReference type="EC" id="2.5.1.3"/>
    </reaction>
</comment>
<dbReference type="PANTHER" id="PTHR20857:SF23">
    <property type="entry name" value="THIAMINE BIOSYNTHETIC BIFUNCTIONAL ENZYME"/>
    <property type="match status" value="1"/>
</dbReference>
<evidence type="ECO:0000313" key="20">
    <source>
        <dbReference type="EMBL" id="KAG7763708.1"/>
    </source>
</evidence>
<dbReference type="SUPFAM" id="SSF51391">
    <property type="entry name" value="Thiamin phosphate synthase"/>
    <property type="match status" value="1"/>
</dbReference>
<protein>
    <recommendedName>
        <fullName evidence="18">Thiamine phosphate synthase/TenI domain-containing protein</fullName>
    </recommendedName>
</protein>
<dbReference type="FunFam" id="3.20.20.70:FF:000104">
    <property type="entry name" value="Thiamine biosynthetic bifunctional enzyme"/>
    <property type="match status" value="1"/>
</dbReference>
<name>A0AAN6D4K1_9ASCO</name>
<comment type="pathway">
    <text evidence="5">Cofactor biosynthesis; thiamine diphosphate biosynthesis; thiamine phosphate from 4-amino-2-methyl-5-diphosphomethylpyrimidine and 4-methyl-5-(2-phosphoethyl)-thiazole: step 1/1.</text>
</comment>
<comment type="similarity">
    <text evidence="16">In the C-terminal section; belongs to the Thz kinase family.</text>
</comment>
<evidence type="ECO:0000256" key="1">
    <source>
        <dbReference type="ARBA" id="ARBA00001771"/>
    </source>
</evidence>
<evidence type="ECO:0000259" key="18">
    <source>
        <dbReference type="Pfam" id="PF02581"/>
    </source>
</evidence>
<dbReference type="Gene3D" id="3.20.20.70">
    <property type="entry name" value="Aldolase class I"/>
    <property type="match status" value="1"/>
</dbReference>
<keyword evidence="11" id="KW-0460">Magnesium</keyword>
<dbReference type="HAMAP" id="MF_00228">
    <property type="entry name" value="Thz_kinase"/>
    <property type="match status" value="1"/>
</dbReference>
<dbReference type="CDD" id="cd00564">
    <property type="entry name" value="TMP_TenI"/>
    <property type="match status" value="1"/>
</dbReference>
<gene>
    <name evidence="19" type="ORF">KL933_003162</name>
    <name evidence="20" type="ORF">KL946_003809</name>
</gene>
<dbReference type="InterPro" id="IPR034291">
    <property type="entry name" value="TMP_synthase"/>
</dbReference>
<dbReference type="PRINTS" id="PR01099">
    <property type="entry name" value="HYETHTZKNASE"/>
</dbReference>
<evidence type="ECO:0000256" key="16">
    <source>
        <dbReference type="ARBA" id="ARBA00061146"/>
    </source>
</evidence>
<dbReference type="CDD" id="cd01170">
    <property type="entry name" value="THZ_kinase"/>
    <property type="match status" value="1"/>
</dbReference>
<evidence type="ECO:0000256" key="13">
    <source>
        <dbReference type="ARBA" id="ARBA00047334"/>
    </source>
</evidence>
<dbReference type="InterPro" id="IPR000417">
    <property type="entry name" value="Hyethyz_kinase"/>
</dbReference>
<dbReference type="GO" id="GO:0004789">
    <property type="term" value="F:thiamine-phosphate diphosphorylase activity"/>
    <property type="evidence" value="ECO:0007669"/>
    <property type="project" value="UniProtKB-EC"/>
</dbReference>
<comment type="function">
    <text evidence="3">Condenses 4-methyl-5-(beta-hydroxyethyl)thiazole monophosphate (THZ-P) and 2-methyl-4-amino-5-hydroxymethyl pyrimidine pyrophosphate (HMP-PP) to form thiamine monophosphate (TMP).</text>
</comment>
<dbReference type="GO" id="GO:0000287">
    <property type="term" value="F:magnesium ion binding"/>
    <property type="evidence" value="ECO:0007669"/>
    <property type="project" value="InterPro"/>
</dbReference>
<dbReference type="Gene3D" id="3.40.1190.20">
    <property type="match status" value="1"/>
</dbReference>
<keyword evidence="7" id="KW-0479">Metal-binding</keyword>
<keyword evidence="12" id="KW-0784">Thiamine biosynthesis</keyword>
<keyword evidence="6" id="KW-0808">Transferase</keyword>
<reference evidence="19 21" key="1">
    <citation type="journal article" date="2021" name="G3 (Bethesda)">
        <title>Genomic diversity, chromosomal rearrangements, and interspecies hybridization in the ogataea polymorpha species complex.</title>
        <authorList>
            <person name="Hanson S.J."/>
            <person name="Cinneide E.O."/>
            <person name="Salzberg L.I."/>
            <person name="Wolfe K.H."/>
            <person name="McGowan J."/>
            <person name="Fitzpatrick D.A."/>
            <person name="Matlin K."/>
        </authorList>
    </citation>
    <scope>NUCLEOTIDE SEQUENCE</scope>
    <source>
        <strain evidence="20">81-436-3</strain>
        <strain evidence="19">83-405-1</strain>
    </source>
</reference>
<dbReference type="NCBIfam" id="TIGR00694">
    <property type="entry name" value="thiM"/>
    <property type="match status" value="1"/>
</dbReference>
<evidence type="ECO:0000313" key="21">
    <source>
        <dbReference type="Proteomes" id="UP000697297"/>
    </source>
</evidence>
<comment type="catalytic activity">
    <reaction evidence="13">
        <text>4-methyl-5-(2-phosphooxyethyl)-thiazole + 4-amino-2-methyl-5-(diphosphooxymethyl)pyrimidine + H(+) = thiamine phosphate + diphosphate</text>
        <dbReference type="Rhea" id="RHEA:22328"/>
        <dbReference type="ChEBI" id="CHEBI:15378"/>
        <dbReference type="ChEBI" id="CHEBI:33019"/>
        <dbReference type="ChEBI" id="CHEBI:37575"/>
        <dbReference type="ChEBI" id="CHEBI:57841"/>
        <dbReference type="ChEBI" id="CHEBI:58296"/>
        <dbReference type="EC" id="2.5.1.3"/>
    </reaction>
</comment>
<evidence type="ECO:0000256" key="3">
    <source>
        <dbReference type="ARBA" id="ARBA00003814"/>
    </source>
</evidence>
<dbReference type="NCBIfam" id="NF006830">
    <property type="entry name" value="PRK09355.1"/>
    <property type="match status" value="1"/>
</dbReference>
<dbReference type="Pfam" id="PF02581">
    <property type="entry name" value="TMP-TENI"/>
    <property type="match status" value="1"/>
</dbReference>
<evidence type="ECO:0000256" key="4">
    <source>
        <dbReference type="ARBA" id="ARBA00004868"/>
    </source>
</evidence>
<dbReference type="EMBL" id="JAHLUN010000010">
    <property type="protein sequence ID" value="KAG7763708.1"/>
    <property type="molecule type" value="Genomic_DNA"/>
</dbReference>
<dbReference type="InterPro" id="IPR013785">
    <property type="entry name" value="Aldolase_TIM"/>
</dbReference>
<dbReference type="PANTHER" id="PTHR20857">
    <property type="entry name" value="THIAMINE-PHOSPHATE PYROPHOSPHORYLASE"/>
    <property type="match status" value="1"/>
</dbReference>
<dbReference type="Pfam" id="PF02110">
    <property type="entry name" value="HK"/>
    <property type="match status" value="1"/>
</dbReference>
<dbReference type="NCBIfam" id="TIGR00693">
    <property type="entry name" value="thiE"/>
    <property type="match status" value="1"/>
</dbReference>
<evidence type="ECO:0000256" key="5">
    <source>
        <dbReference type="ARBA" id="ARBA00005165"/>
    </source>
</evidence>
<evidence type="ECO:0000256" key="9">
    <source>
        <dbReference type="ARBA" id="ARBA00022777"/>
    </source>
</evidence>
<dbReference type="GO" id="GO:0009228">
    <property type="term" value="P:thiamine biosynthetic process"/>
    <property type="evidence" value="ECO:0007669"/>
    <property type="project" value="UniProtKB-KW"/>
</dbReference>
<comment type="catalytic activity">
    <reaction evidence="15">
        <text>2-[(2R,5Z)-2-carboxy-4-methylthiazol-5(2H)-ylidene]ethyl phosphate + 4-amino-2-methyl-5-(diphosphooxymethyl)pyrimidine + 2 H(+) = thiamine phosphate + CO2 + diphosphate</text>
        <dbReference type="Rhea" id="RHEA:47844"/>
        <dbReference type="ChEBI" id="CHEBI:15378"/>
        <dbReference type="ChEBI" id="CHEBI:16526"/>
        <dbReference type="ChEBI" id="CHEBI:33019"/>
        <dbReference type="ChEBI" id="CHEBI:37575"/>
        <dbReference type="ChEBI" id="CHEBI:57841"/>
        <dbReference type="ChEBI" id="CHEBI:62899"/>
        <dbReference type="EC" id="2.5.1.3"/>
    </reaction>
</comment>
<feature type="domain" description="Thiamine phosphate synthase/TenI" evidence="18">
    <location>
        <begin position="8"/>
        <end position="200"/>
    </location>
</feature>
<comment type="catalytic activity">
    <reaction evidence="1">
        <text>5-(2-hydroxyethyl)-4-methylthiazole + ATP = 4-methyl-5-(2-phosphooxyethyl)-thiazole + ADP + H(+)</text>
        <dbReference type="Rhea" id="RHEA:24212"/>
        <dbReference type="ChEBI" id="CHEBI:15378"/>
        <dbReference type="ChEBI" id="CHEBI:17957"/>
        <dbReference type="ChEBI" id="CHEBI:30616"/>
        <dbReference type="ChEBI" id="CHEBI:58296"/>
        <dbReference type="ChEBI" id="CHEBI:456216"/>
        <dbReference type="EC" id="2.7.1.50"/>
    </reaction>
</comment>
<comment type="pathway">
    <text evidence="4">Cofactor biosynthesis; thiamine diphosphate biosynthesis; 4-methyl-5-(2-phosphoethyl)-thiazole from 5-(2-hydroxyethyl)-4-methylthiazole: step 1/1.</text>
</comment>
<dbReference type="HAMAP" id="MF_00097">
    <property type="entry name" value="TMP_synthase"/>
    <property type="match status" value="1"/>
</dbReference>
<dbReference type="EMBL" id="JAHLUH010000008">
    <property type="protein sequence ID" value="KAG7726879.1"/>
    <property type="molecule type" value="Genomic_DNA"/>
</dbReference>
<dbReference type="Proteomes" id="UP000697297">
    <property type="component" value="Unassembled WGS sequence"/>
</dbReference>
<dbReference type="SUPFAM" id="SSF53613">
    <property type="entry name" value="Ribokinase-like"/>
    <property type="match status" value="1"/>
</dbReference>
<evidence type="ECO:0000256" key="6">
    <source>
        <dbReference type="ARBA" id="ARBA00022679"/>
    </source>
</evidence>
<evidence type="ECO:0000256" key="11">
    <source>
        <dbReference type="ARBA" id="ARBA00022842"/>
    </source>
</evidence>
<accession>A0AAN6D4K1</accession>
<evidence type="ECO:0000256" key="7">
    <source>
        <dbReference type="ARBA" id="ARBA00022723"/>
    </source>
</evidence>
<dbReference type="GO" id="GO:0005524">
    <property type="term" value="F:ATP binding"/>
    <property type="evidence" value="ECO:0007669"/>
    <property type="project" value="UniProtKB-KW"/>
</dbReference>
<sequence length="510" mass="54716">MKSLDLSVYLVTNNEMVPPGVSFLEQVQKAIDNGVTCVQLREKELNTREFIDRAREVKKLTDKAGIPLIINDRVDIALAVGAHLHVGQEDMEVSVARKLLGPDKIIGVSASKPEEIEKALEDGADYVGVGICFDTQTKVTKKLPMGPMGSQRLLKIIKDSGKPMKICLIGGINHTNIQRVRAQASIPGRAIDGVAVVSCIMAAQDAAAATKELVRLWNEPPIFWDQLDSDSDFNMSGAIANVLSTHPLVHHITNDVVKNFSANVTLAVGAAPLMSECSEEFDDLAQYPDNSLLLNTGTPNEEQTKMYISALKAYNTYGKPVVYDPVGAGASNTRRQSVKKLLLEAYMTVIKGNQGEIFTAAGEEKSMRGVDSESEEALDSVVAAAKKLALQSRSVVVVSGKTDVVVDGILHGRRDITGGVAVAFIQGGHEIMSRVTGTGCSLGSTIAAFVAANRSNPFLATVVACSIYKRAGEKAGAQAKGPGTFQTLFMDKLNECVKTQDFENPKIILT</sequence>
<evidence type="ECO:0000313" key="22">
    <source>
        <dbReference type="Proteomes" id="UP000738402"/>
    </source>
</evidence>
<dbReference type="GO" id="GO:0005737">
    <property type="term" value="C:cytoplasm"/>
    <property type="evidence" value="ECO:0007669"/>
    <property type="project" value="TreeGrafter"/>
</dbReference>
<evidence type="ECO:0000313" key="19">
    <source>
        <dbReference type="EMBL" id="KAG7726879.1"/>
    </source>
</evidence>
<dbReference type="Proteomes" id="UP000738402">
    <property type="component" value="Unassembled WGS sequence"/>
</dbReference>
<evidence type="ECO:0000256" key="15">
    <source>
        <dbReference type="ARBA" id="ARBA00047883"/>
    </source>
</evidence>
<comment type="cofactor">
    <cofactor evidence="2">
        <name>Mg(2+)</name>
        <dbReference type="ChEBI" id="CHEBI:18420"/>
    </cofactor>
</comment>
<keyword evidence="8" id="KW-0547">Nucleotide-binding</keyword>
<evidence type="ECO:0000256" key="10">
    <source>
        <dbReference type="ARBA" id="ARBA00022840"/>
    </source>
</evidence>
<evidence type="ECO:0000256" key="2">
    <source>
        <dbReference type="ARBA" id="ARBA00001946"/>
    </source>
</evidence>
<comment type="caution">
    <text evidence="19">The sequence shown here is derived from an EMBL/GenBank/DDBJ whole genome shotgun (WGS) entry which is preliminary data.</text>
</comment>
<organism evidence="19 22">
    <name type="scientific">Ogataea haglerorum</name>
    <dbReference type="NCBI Taxonomy" id="1937702"/>
    <lineage>
        <taxon>Eukaryota</taxon>
        <taxon>Fungi</taxon>
        <taxon>Dikarya</taxon>
        <taxon>Ascomycota</taxon>
        <taxon>Saccharomycotina</taxon>
        <taxon>Pichiomycetes</taxon>
        <taxon>Pichiales</taxon>
        <taxon>Pichiaceae</taxon>
        <taxon>Ogataea</taxon>
    </lineage>
</organism>
<dbReference type="InterPro" id="IPR036206">
    <property type="entry name" value="ThiamineP_synth_sf"/>
</dbReference>
<dbReference type="InterPro" id="IPR029056">
    <property type="entry name" value="Ribokinase-like"/>
</dbReference>
<keyword evidence="9" id="KW-0418">Kinase</keyword>
<keyword evidence="10" id="KW-0067">ATP-binding</keyword>
<evidence type="ECO:0000256" key="14">
    <source>
        <dbReference type="ARBA" id="ARBA00047851"/>
    </source>
</evidence>
<dbReference type="InterPro" id="IPR022998">
    <property type="entry name" value="ThiamineP_synth_TenI"/>
</dbReference>
<dbReference type="AlphaFoldDB" id="A0AAN6D4K1"/>
<evidence type="ECO:0000256" key="12">
    <source>
        <dbReference type="ARBA" id="ARBA00022977"/>
    </source>
</evidence>
<proteinExistence type="inferred from homology"/>
<dbReference type="GO" id="GO:0004417">
    <property type="term" value="F:hydroxyethylthiazole kinase activity"/>
    <property type="evidence" value="ECO:0007669"/>
    <property type="project" value="UniProtKB-EC"/>
</dbReference>
<evidence type="ECO:0000256" key="8">
    <source>
        <dbReference type="ARBA" id="ARBA00022741"/>
    </source>
</evidence>
<comment type="similarity">
    <text evidence="17">In the N-terminal section; belongs to the thiamine-phosphate synthase family.</text>
</comment>